<dbReference type="InterPro" id="IPR004590">
    <property type="entry name" value="ssDNA_annealing_RecT"/>
</dbReference>
<dbReference type="GO" id="GO:0006259">
    <property type="term" value="P:DNA metabolic process"/>
    <property type="evidence" value="ECO:0007669"/>
    <property type="project" value="InterPro"/>
</dbReference>
<dbReference type="EMBL" id="LAZR01068746">
    <property type="protein sequence ID" value="KKK49066.1"/>
    <property type="molecule type" value="Genomic_DNA"/>
</dbReference>
<organism evidence="1">
    <name type="scientific">marine sediment metagenome</name>
    <dbReference type="NCBI Taxonomy" id="412755"/>
    <lineage>
        <taxon>unclassified sequences</taxon>
        <taxon>metagenomes</taxon>
        <taxon>ecological metagenomes</taxon>
    </lineage>
</organism>
<gene>
    <name evidence="1" type="ORF">LCGC14_3138830</name>
</gene>
<feature type="non-terminal residue" evidence="1">
    <location>
        <position position="1"/>
    </location>
</feature>
<accession>A0A0F8YLU6</accession>
<dbReference type="Pfam" id="PF03837">
    <property type="entry name" value="RecT"/>
    <property type="match status" value="1"/>
</dbReference>
<dbReference type="InterPro" id="IPR018330">
    <property type="entry name" value="RecT_fam"/>
</dbReference>
<protein>
    <submittedName>
        <fullName evidence="1">Uncharacterized protein</fullName>
    </submittedName>
</protein>
<comment type="caution">
    <text evidence="1">The sequence shown here is derived from an EMBL/GenBank/DDBJ whole genome shotgun (WGS) entry which is preliminary data.</text>
</comment>
<evidence type="ECO:0000313" key="1">
    <source>
        <dbReference type="EMBL" id="KKK49066.1"/>
    </source>
</evidence>
<dbReference type="AlphaFoldDB" id="A0A0F8YLU6"/>
<name>A0A0F8YLU6_9ZZZZ</name>
<dbReference type="GO" id="GO:0003677">
    <property type="term" value="F:DNA binding"/>
    <property type="evidence" value="ECO:0007669"/>
    <property type="project" value="InterPro"/>
</dbReference>
<reference evidence="1" key="1">
    <citation type="journal article" date="2015" name="Nature">
        <title>Complex archaea that bridge the gap between prokaryotes and eukaryotes.</title>
        <authorList>
            <person name="Spang A."/>
            <person name="Saw J.H."/>
            <person name="Jorgensen S.L."/>
            <person name="Zaremba-Niedzwiedzka K."/>
            <person name="Martijn J."/>
            <person name="Lind A.E."/>
            <person name="van Eijk R."/>
            <person name="Schleper C."/>
            <person name="Guy L."/>
            <person name="Ettema T.J."/>
        </authorList>
    </citation>
    <scope>NUCLEOTIDE SEQUENCE</scope>
</reference>
<sequence>SAYLVPFNNKVKTRDEDGNEKEEWIKECQLIIGYRGLIDLARRSGEVSKIETRLVYQSDVFEVDYGAVRPLVHRPDYKTLDRGEWYAVWALATFKDGTVQLEVMTRDEVEKIRNRSKATGYSPWKSDYGEMSRKTVVRRLCKYLPLSPELAAATLLQAGAESGSSNVIEAAQTLDIEIDGDDRKQIEGRSKADEIADALDAQAATAGDTVYPLLIHLRARVLRAVPGSAVLARLLTIERPTTVPSLLLSYGLYGDVDREGDVVTRNGVQHPAFVGGTLQVLSDV</sequence>
<proteinExistence type="predicted"/>
<dbReference type="NCBIfam" id="TIGR00616">
    <property type="entry name" value="rect"/>
    <property type="match status" value="1"/>
</dbReference>